<evidence type="ECO:0000259" key="1">
    <source>
        <dbReference type="Pfam" id="PF18914"/>
    </source>
</evidence>
<dbReference type="AlphaFoldDB" id="A0A437RD25"/>
<accession>A0A437RD25</accession>
<feature type="domain" description="DUF5666" evidence="1">
    <location>
        <begin position="277"/>
        <end position="324"/>
    </location>
</feature>
<sequence>MKQTPNSPRATARWMAALAGTAVVLAAVLGGCGGGVGSGGTGSFASGPVQGFGSVIVNGVRFDDSTAAVEDADGTRRSRDDLRLGMSVEIESSAIATGSSGPAATASRIRYEPELVGPVGLVDAAGSAFTLLGQRVTVDAATVFDDALAGGVAALATGRSVAVHGAWDAAAERYRATRVEVAASAAPLRLRGLLAAVDSAAQTLRIGTTSYSYAGASGVPAGLAAGQVVRLRLAAATNPVRWTVLSFGETQRTLPDGEEAKLKGLITGLVPVQGGAALTAIRVNGQPVDLSTAQIPDGRNALVLGARVEVEGRVQGGQLRATSVQVRSDRQEEERGFEVTGAIVAVDSTAGTLQVRGVTVSTRRSDLRIDNGTLADLRVGRTVEVQGVLGSDRRTLEATRIRLR</sequence>
<dbReference type="PROSITE" id="PS51257">
    <property type="entry name" value="PROKAR_LIPOPROTEIN"/>
    <property type="match status" value="1"/>
</dbReference>
<evidence type="ECO:0000313" key="3">
    <source>
        <dbReference type="Proteomes" id="UP000285575"/>
    </source>
</evidence>
<dbReference type="RefSeq" id="WP_128230190.1">
    <property type="nucleotide sequence ID" value="NZ_SACR01000005.1"/>
</dbReference>
<evidence type="ECO:0000313" key="2">
    <source>
        <dbReference type="EMBL" id="RVU44644.1"/>
    </source>
</evidence>
<keyword evidence="3" id="KW-1185">Reference proteome</keyword>
<comment type="caution">
    <text evidence="2">The sequence shown here is derived from an EMBL/GenBank/DDBJ whole genome shotgun (WGS) entry which is preliminary data.</text>
</comment>
<dbReference type="OrthoDB" id="8900756at2"/>
<dbReference type="Proteomes" id="UP000285575">
    <property type="component" value="Unassembled WGS sequence"/>
</dbReference>
<organism evidence="2 3">
    <name type="scientific">Rubrivivax rivuli</name>
    <dbReference type="NCBI Taxonomy" id="1862385"/>
    <lineage>
        <taxon>Bacteria</taxon>
        <taxon>Pseudomonadati</taxon>
        <taxon>Pseudomonadota</taxon>
        <taxon>Betaproteobacteria</taxon>
        <taxon>Burkholderiales</taxon>
        <taxon>Sphaerotilaceae</taxon>
        <taxon>Rubrivivax</taxon>
    </lineage>
</organism>
<proteinExistence type="predicted"/>
<protein>
    <recommendedName>
        <fullName evidence="1">DUF5666 domain-containing protein</fullName>
    </recommendedName>
</protein>
<dbReference type="EMBL" id="SACR01000005">
    <property type="protein sequence ID" value="RVU44644.1"/>
    <property type="molecule type" value="Genomic_DNA"/>
</dbReference>
<reference evidence="2 3" key="1">
    <citation type="submission" date="2019-01" db="EMBL/GenBank/DDBJ databases">
        <authorList>
            <person name="Chen W.-M."/>
        </authorList>
    </citation>
    <scope>NUCLEOTIDE SEQUENCE [LARGE SCALE GENOMIC DNA]</scope>
    <source>
        <strain evidence="2 3">KYPY4</strain>
    </source>
</reference>
<name>A0A437RD25_9BURK</name>
<feature type="domain" description="DUF5666" evidence="1">
    <location>
        <begin position="120"/>
        <end position="180"/>
    </location>
</feature>
<feature type="domain" description="DUF5666" evidence="1">
    <location>
        <begin position="340"/>
        <end position="401"/>
    </location>
</feature>
<dbReference type="Pfam" id="PF18914">
    <property type="entry name" value="DUF5666"/>
    <property type="match status" value="3"/>
</dbReference>
<gene>
    <name evidence="2" type="ORF">EOE66_18505</name>
</gene>
<dbReference type="InterPro" id="IPR043724">
    <property type="entry name" value="DUF5666"/>
</dbReference>